<proteinExistence type="predicted"/>
<evidence type="ECO:0000313" key="4">
    <source>
        <dbReference type="Proteomes" id="UP000664132"/>
    </source>
</evidence>
<name>A0A8H7T263_9HELO</name>
<accession>A0A8H7T263</accession>
<keyword evidence="1" id="KW-0560">Oxidoreductase</keyword>
<dbReference type="InterPro" id="IPR036812">
    <property type="entry name" value="NAD(P)_OxRdtase_dom_sf"/>
</dbReference>
<dbReference type="AlphaFoldDB" id="A0A8H7T263"/>
<dbReference type="SUPFAM" id="SSF51430">
    <property type="entry name" value="NAD(P)-linked oxidoreductase"/>
    <property type="match status" value="1"/>
</dbReference>
<evidence type="ECO:0000313" key="3">
    <source>
        <dbReference type="EMBL" id="KAG4413824.1"/>
    </source>
</evidence>
<sequence>MALSSANGGNAPKGKAKAAHVNMMTDTVIANLPPDALRGIVRGLLGFEQNLTSHFHDLAAKYLISTKPASTLSDVFKNNETSIVPNSSFFETQSRVRCLMGCGFGFESIKTLTDVLQELSSKFGKDAVADKQLFDSLASIDGDIVQAVTAVQKELLTGSGSRAMTSSEQEILKGLRSTLSAWSSSHEDQELKFAFARGYTRLAEFEGGGSVLPQKRQIATQSSRKRNHISETVQLGSLEVPRMFAGLWQFSSPAWGTASRAQINADFRKHVDAGFTAYDMADHYGDAEVTFGQFRSSQPDSSEIYCATKLCVFGSVEVSPEFIDSNVSQRAANIEANSIELLQFHWQDYDDHQYVQAAKLIANHPKVQNLGLCNFDTQRMDELVEAGVKVVSNQVQFSLIDLRPTFKMAASCRKNNVKLLTYGSLCGGFLADKWLNKPAPNLFDKNMTPSHRKYFEMIEVWGGWVLFQELLSILSSIGKKYNTSISTTAVRWILDHDYVGAVIIGARMGISEHVDENLEVYKFILDEEDQAGIQKILDKCKARDVFAEMGDCGAEYRQ</sequence>
<dbReference type="CDD" id="cd19101">
    <property type="entry name" value="AKR_unchar"/>
    <property type="match status" value="1"/>
</dbReference>
<dbReference type="OrthoDB" id="686384at2759"/>
<gene>
    <name evidence="3" type="ORF">IFR04_013049</name>
</gene>
<comment type="caution">
    <text evidence="3">The sequence shown here is derived from an EMBL/GenBank/DDBJ whole genome shotgun (WGS) entry which is preliminary data.</text>
</comment>
<organism evidence="3 4">
    <name type="scientific">Cadophora malorum</name>
    <dbReference type="NCBI Taxonomy" id="108018"/>
    <lineage>
        <taxon>Eukaryota</taxon>
        <taxon>Fungi</taxon>
        <taxon>Dikarya</taxon>
        <taxon>Ascomycota</taxon>
        <taxon>Pezizomycotina</taxon>
        <taxon>Leotiomycetes</taxon>
        <taxon>Helotiales</taxon>
        <taxon>Ploettnerulaceae</taxon>
        <taxon>Cadophora</taxon>
    </lineage>
</organism>
<dbReference type="Pfam" id="PF00248">
    <property type="entry name" value="Aldo_ket_red"/>
    <property type="match status" value="1"/>
</dbReference>
<dbReference type="InterPro" id="IPR023210">
    <property type="entry name" value="NADP_OxRdtase_dom"/>
</dbReference>
<dbReference type="PANTHER" id="PTHR43147">
    <property type="entry name" value="PROTEIN TAS"/>
    <property type="match status" value="1"/>
</dbReference>
<dbReference type="Proteomes" id="UP000664132">
    <property type="component" value="Unassembled WGS sequence"/>
</dbReference>
<dbReference type="PANTHER" id="PTHR43147:SF2">
    <property type="entry name" value="NADP-DEPENDENT OXIDOREDUCTASE DOMAIN-CONTAINING PROTEIN"/>
    <property type="match status" value="1"/>
</dbReference>
<keyword evidence="4" id="KW-1185">Reference proteome</keyword>
<reference evidence="3" key="1">
    <citation type="submission" date="2021-02" db="EMBL/GenBank/DDBJ databases">
        <title>Genome sequence Cadophora malorum strain M34.</title>
        <authorList>
            <person name="Stefanovic E."/>
            <person name="Vu D."/>
            <person name="Scully C."/>
            <person name="Dijksterhuis J."/>
            <person name="Roader J."/>
            <person name="Houbraken J."/>
        </authorList>
    </citation>
    <scope>NUCLEOTIDE SEQUENCE</scope>
    <source>
        <strain evidence="3">M34</strain>
    </source>
</reference>
<dbReference type="GO" id="GO:0016491">
    <property type="term" value="F:oxidoreductase activity"/>
    <property type="evidence" value="ECO:0007669"/>
    <property type="project" value="UniProtKB-KW"/>
</dbReference>
<dbReference type="EMBL" id="JAFJYH010000294">
    <property type="protein sequence ID" value="KAG4413824.1"/>
    <property type="molecule type" value="Genomic_DNA"/>
</dbReference>
<evidence type="ECO:0000259" key="2">
    <source>
        <dbReference type="Pfam" id="PF00248"/>
    </source>
</evidence>
<dbReference type="Gene3D" id="3.20.20.100">
    <property type="entry name" value="NADP-dependent oxidoreductase domain"/>
    <property type="match status" value="1"/>
</dbReference>
<protein>
    <recommendedName>
        <fullName evidence="2">NADP-dependent oxidoreductase domain-containing protein</fullName>
    </recommendedName>
</protein>
<feature type="domain" description="NADP-dependent oxidoreductase" evidence="2">
    <location>
        <begin position="243"/>
        <end position="537"/>
    </location>
</feature>
<evidence type="ECO:0000256" key="1">
    <source>
        <dbReference type="ARBA" id="ARBA00023002"/>
    </source>
</evidence>